<dbReference type="OrthoDB" id="77190at2759"/>
<evidence type="ECO:0000256" key="1">
    <source>
        <dbReference type="SAM" id="MobiDB-lite"/>
    </source>
</evidence>
<dbReference type="eggNOG" id="ENOG502STV2">
    <property type="taxonomic scope" value="Eukaryota"/>
</dbReference>
<sequence length="202" mass="22517">MSPYMQLKSPFRSPSIDLGQGLDRKAEYMDKDGVLRRSSSVTRRMIQRGASITDAGDVMPDEQLHTSVNTRSVEKHASRKASIQLGEEATRKAAANAVLKYQAKIDKEEGLKKANQRVAERVRRYEELHLSLESLGDVVDVTENSTAISPSKTNTYIDEEGNLRRRISVPTELNSTQDGFIPGPATPPLPDLSQVDEPQEYF</sequence>
<keyword evidence="3" id="KW-1185">Reference proteome</keyword>
<dbReference type="AlphaFoldDB" id="V9F2V7"/>
<dbReference type="EMBL" id="ANIZ01001800">
    <property type="protein sequence ID" value="ETI44677.1"/>
    <property type="molecule type" value="Genomic_DNA"/>
</dbReference>
<evidence type="ECO:0000313" key="3">
    <source>
        <dbReference type="Proteomes" id="UP000018721"/>
    </source>
</evidence>
<name>V9F2V7_PHYNI</name>
<dbReference type="HOGENOM" id="CLU_111815_0_0_1"/>
<gene>
    <name evidence="2" type="ORF">F443_10633</name>
</gene>
<evidence type="ECO:0000313" key="2">
    <source>
        <dbReference type="EMBL" id="ETI44677.1"/>
    </source>
</evidence>
<proteinExistence type="predicted"/>
<organism evidence="2 3">
    <name type="scientific">Phytophthora nicotianae P1569</name>
    <dbReference type="NCBI Taxonomy" id="1317065"/>
    <lineage>
        <taxon>Eukaryota</taxon>
        <taxon>Sar</taxon>
        <taxon>Stramenopiles</taxon>
        <taxon>Oomycota</taxon>
        <taxon>Peronosporomycetes</taxon>
        <taxon>Peronosporales</taxon>
        <taxon>Peronosporaceae</taxon>
        <taxon>Phytophthora</taxon>
    </lineage>
</organism>
<protein>
    <submittedName>
        <fullName evidence="2">Uncharacterized protein</fullName>
    </submittedName>
</protein>
<accession>V9F2V7</accession>
<reference evidence="2 3" key="1">
    <citation type="submission" date="2013-11" db="EMBL/GenBank/DDBJ databases">
        <title>The Genome Sequence of Phytophthora parasitica P1569.</title>
        <authorList>
            <consortium name="The Broad Institute Genomics Platform"/>
            <person name="Russ C."/>
            <person name="Tyler B."/>
            <person name="Panabieres F."/>
            <person name="Shan W."/>
            <person name="Tripathy S."/>
            <person name="Grunwald N."/>
            <person name="Machado M."/>
            <person name="Johnson C.S."/>
            <person name="Arredondo F."/>
            <person name="Hong C."/>
            <person name="Coffey M."/>
            <person name="Young S.K."/>
            <person name="Zeng Q."/>
            <person name="Gargeya S."/>
            <person name="Fitzgerald M."/>
            <person name="Abouelleil A."/>
            <person name="Alvarado L."/>
            <person name="Chapman S.B."/>
            <person name="Gainer-Dewar J."/>
            <person name="Goldberg J."/>
            <person name="Griggs A."/>
            <person name="Gujja S."/>
            <person name="Hansen M."/>
            <person name="Howarth C."/>
            <person name="Imamovic A."/>
            <person name="Ireland A."/>
            <person name="Larimer J."/>
            <person name="McCowan C."/>
            <person name="Murphy C."/>
            <person name="Pearson M."/>
            <person name="Poon T.W."/>
            <person name="Priest M."/>
            <person name="Roberts A."/>
            <person name="Saif S."/>
            <person name="Shea T."/>
            <person name="Sykes S."/>
            <person name="Wortman J."/>
            <person name="Nusbaum C."/>
            <person name="Birren B."/>
        </authorList>
    </citation>
    <scope>NUCLEOTIDE SEQUENCE [LARGE SCALE GENOMIC DNA]</scope>
    <source>
        <strain evidence="2 3">P1569</strain>
    </source>
</reference>
<feature type="region of interest" description="Disordered" evidence="1">
    <location>
        <begin position="172"/>
        <end position="202"/>
    </location>
</feature>
<comment type="caution">
    <text evidence="2">The sequence shown here is derived from an EMBL/GenBank/DDBJ whole genome shotgun (WGS) entry which is preliminary data.</text>
</comment>
<dbReference type="Proteomes" id="UP000018721">
    <property type="component" value="Unassembled WGS sequence"/>
</dbReference>